<accession>A0ABQ4XU81</accession>
<organism evidence="3 4">
    <name type="scientific">Tanacetum coccineum</name>
    <dbReference type="NCBI Taxonomy" id="301880"/>
    <lineage>
        <taxon>Eukaryota</taxon>
        <taxon>Viridiplantae</taxon>
        <taxon>Streptophyta</taxon>
        <taxon>Embryophyta</taxon>
        <taxon>Tracheophyta</taxon>
        <taxon>Spermatophyta</taxon>
        <taxon>Magnoliopsida</taxon>
        <taxon>eudicotyledons</taxon>
        <taxon>Gunneridae</taxon>
        <taxon>Pentapetalae</taxon>
        <taxon>asterids</taxon>
        <taxon>campanulids</taxon>
        <taxon>Asterales</taxon>
        <taxon>Asteraceae</taxon>
        <taxon>Asteroideae</taxon>
        <taxon>Anthemideae</taxon>
        <taxon>Anthemidinae</taxon>
        <taxon>Tanacetum</taxon>
    </lineage>
</organism>
<keyword evidence="3" id="KW-0695">RNA-directed DNA polymerase</keyword>
<reference evidence="3" key="1">
    <citation type="journal article" date="2022" name="Int. J. Mol. Sci.">
        <title>Draft Genome of Tanacetum Coccineum: Genomic Comparison of Closely Related Tanacetum-Family Plants.</title>
        <authorList>
            <person name="Yamashiro T."/>
            <person name="Shiraishi A."/>
            <person name="Nakayama K."/>
            <person name="Satake H."/>
        </authorList>
    </citation>
    <scope>NUCLEOTIDE SEQUENCE</scope>
</reference>
<dbReference type="Pfam" id="PF03732">
    <property type="entry name" value="Retrotrans_gag"/>
    <property type="match status" value="1"/>
</dbReference>
<evidence type="ECO:0000313" key="3">
    <source>
        <dbReference type="EMBL" id="GJS68879.1"/>
    </source>
</evidence>
<reference evidence="3" key="2">
    <citation type="submission" date="2022-01" db="EMBL/GenBank/DDBJ databases">
        <authorList>
            <person name="Yamashiro T."/>
            <person name="Shiraishi A."/>
            <person name="Satake H."/>
            <person name="Nakayama K."/>
        </authorList>
    </citation>
    <scope>NUCLEOTIDE SEQUENCE</scope>
</reference>
<dbReference type="PANTHER" id="PTHR33223">
    <property type="entry name" value="CCHC-TYPE DOMAIN-CONTAINING PROTEIN"/>
    <property type="match status" value="1"/>
</dbReference>
<gene>
    <name evidence="3" type="ORF">Tco_0683444</name>
</gene>
<dbReference type="PANTHER" id="PTHR33223:SF6">
    <property type="entry name" value="CCHC-TYPE DOMAIN-CONTAINING PROTEIN"/>
    <property type="match status" value="1"/>
</dbReference>
<feature type="compositionally biased region" description="Low complexity" evidence="1">
    <location>
        <begin position="264"/>
        <end position="274"/>
    </location>
</feature>
<protein>
    <submittedName>
        <fullName evidence="3">Reverse transcriptase domain-containing protein</fullName>
    </submittedName>
</protein>
<dbReference type="GO" id="GO:0003964">
    <property type="term" value="F:RNA-directed DNA polymerase activity"/>
    <property type="evidence" value="ECO:0007669"/>
    <property type="project" value="UniProtKB-KW"/>
</dbReference>
<dbReference type="EMBL" id="BQNB010009822">
    <property type="protein sequence ID" value="GJS68879.1"/>
    <property type="molecule type" value="Genomic_DNA"/>
</dbReference>
<feature type="domain" description="Retrotransposon gag" evidence="2">
    <location>
        <begin position="126"/>
        <end position="218"/>
    </location>
</feature>
<keyword evidence="3" id="KW-0548">Nucleotidyltransferase</keyword>
<keyword evidence="3" id="KW-0808">Transferase</keyword>
<dbReference type="InterPro" id="IPR005162">
    <property type="entry name" value="Retrotrans_gag_dom"/>
</dbReference>
<sequence length="459" mass="51771">MRTRSSSNLIVESSTILKRHIRRRSKQIVKPEIRTIVDTPIVTMADTSTMSELLQAPTEGYGDAIVIPAILAENFELKVGLLQLVTSSQFHGFERDDPHAHIRWFNKITSTLKYKNVPHDAIKLMLFPFSLEGAARIWLEKEPPRSILTWEDLVSKFVNYFFPPSKTTNLKNDITNFQQKFEETFSEAWDRFKDLLRKCPHHGFLELHQIDTFYNALTQSDQDSLNAAAGGNLLNRTPRDALTIIENKSKVRTSRNKPIVSKVSTTTSSSSPSPDVTALTEMVKELVLMNKANQQASVKAVDEICVTCGGPHPYYECLATDSNTFNAYAATGTYNQGGPGYRPQGDPNYHASNQMGPPGFPSNVQNNQNYNRYNQNQGNYQAPNNQGRGQNFNQGNNNYQALNFQAPVGPSNELTNYMKSNEATLRAIQTQMTNMNTELRNEFKSSLDTRTNKIENQKN</sequence>
<evidence type="ECO:0000313" key="4">
    <source>
        <dbReference type="Proteomes" id="UP001151760"/>
    </source>
</evidence>
<evidence type="ECO:0000256" key="1">
    <source>
        <dbReference type="SAM" id="MobiDB-lite"/>
    </source>
</evidence>
<name>A0ABQ4XU81_9ASTR</name>
<feature type="region of interest" description="Disordered" evidence="1">
    <location>
        <begin position="255"/>
        <end position="276"/>
    </location>
</feature>
<keyword evidence="4" id="KW-1185">Reference proteome</keyword>
<dbReference type="Proteomes" id="UP001151760">
    <property type="component" value="Unassembled WGS sequence"/>
</dbReference>
<evidence type="ECO:0000259" key="2">
    <source>
        <dbReference type="Pfam" id="PF03732"/>
    </source>
</evidence>
<proteinExistence type="predicted"/>
<comment type="caution">
    <text evidence="3">The sequence shown here is derived from an EMBL/GenBank/DDBJ whole genome shotgun (WGS) entry which is preliminary data.</text>
</comment>